<name>A0AAE1CGW2_9PEZI</name>
<evidence type="ECO:0000256" key="1">
    <source>
        <dbReference type="SAM" id="MobiDB-lite"/>
    </source>
</evidence>
<sequence length="298" mass="33209">MATFPRERLFVHPLLWTARHLSLLRCQFFDDGVITVPPVTPSSPADTMLADGGSADEPPGDTSLARALATSSRPGPKGYCLSTLVRELKCYRYQVDFYYARRAVAPLPCGPFSQPRESPLHPPPPAQLVYLDLSEIARYREIKVAGPGHVWATILPKTRLEDPYIAAVLIAIAQEQRLHGKGENKKSKKQDEIYPTDATTEATSASILSMMLITRPKDAKWLYIYTSKVPSAFLERLDHPSRPPAQASSGLEMAIYRRWLAFKPYETLSQRLVTVLRDARAGKYCASDGEPVQPSCRP</sequence>
<dbReference type="AlphaFoldDB" id="A0AAE1CGW2"/>
<comment type="caution">
    <text evidence="2">The sequence shown here is derived from an EMBL/GenBank/DDBJ whole genome shotgun (WGS) entry which is preliminary data.</text>
</comment>
<feature type="region of interest" description="Disordered" evidence="1">
    <location>
        <begin position="44"/>
        <end position="74"/>
    </location>
</feature>
<evidence type="ECO:0000313" key="2">
    <source>
        <dbReference type="EMBL" id="KAK3694151.1"/>
    </source>
</evidence>
<dbReference type="Proteomes" id="UP001270362">
    <property type="component" value="Unassembled WGS sequence"/>
</dbReference>
<reference evidence="2" key="1">
    <citation type="journal article" date="2023" name="Mol. Phylogenet. Evol.">
        <title>Genome-scale phylogeny and comparative genomics of the fungal order Sordariales.</title>
        <authorList>
            <person name="Hensen N."/>
            <person name="Bonometti L."/>
            <person name="Westerberg I."/>
            <person name="Brannstrom I.O."/>
            <person name="Guillou S."/>
            <person name="Cros-Aarteil S."/>
            <person name="Calhoun S."/>
            <person name="Haridas S."/>
            <person name="Kuo A."/>
            <person name="Mondo S."/>
            <person name="Pangilinan J."/>
            <person name="Riley R."/>
            <person name="LaButti K."/>
            <person name="Andreopoulos B."/>
            <person name="Lipzen A."/>
            <person name="Chen C."/>
            <person name="Yan M."/>
            <person name="Daum C."/>
            <person name="Ng V."/>
            <person name="Clum A."/>
            <person name="Steindorff A."/>
            <person name="Ohm R.A."/>
            <person name="Martin F."/>
            <person name="Silar P."/>
            <person name="Natvig D.O."/>
            <person name="Lalanne C."/>
            <person name="Gautier V."/>
            <person name="Ament-Velasquez S.L."/>
            <person name="Kruys A."/>
            <person name="Hutchinson M.I."/>
            <person name="Powell A.J."/>
            <person name="Barry K."/>
            <person name="Miller A.N."/>
            <person name="Grigoriev I.V."/>
            <person name="Debuchy R."/>
            <person name="Gladieux P."/>
            <person name="Hiltunen Thoren M."/>
            <person name="Johannesson H."/>
        </authorList>
    </citation>
    <scope>NUCLEOTIDE SEQUENCE</scope>
    <source>
        <strain evidence="2">CBS 314.62</strain>
    </source>
</reference>
<proteinExistence type="predicted"/>
<evidence type="ECO:0000313" key="3">
    <source>
        <dbReference type="Proteomes" id="UP001270362"/>
    </source>
</evidence>
<reference evidence="2" key="2">
    <citation type="submission" date="2023-06" db="EMBL/GenBank/DDBJ databases">
        <authorList>
            <consortium name="Lawrence Berkeley National Laboratory"/>
            <person name="Haridas S."/>
            <person name="Hensen N."/>
            <person name="Bonometti L."/>
            <person name="Westerberg I."/>
            <person name="Brannstrom I.O."/>
            <person name="Guillou S."/>
            <person name="Cros-Aarteil S."/>
            <person name="Calhoun S."/>
            <person name="Kuo A."/>
            <person name="Mondo S."/>
            <person name="Pangilinan J."/>
            <person name="Riley R."/>
            <person name="Labutti K."/>
            <person name="Andreopoulos B."/>
            <person name="Lipzen A."/>
            <person name="Chen C."/>
            <person name="Yanf M."/>
            <person name="Daum C."/>
            <person name="Ng V."/>
            <person name="Clum A."/>
            <person name="Steindorff A."/>
            <person name="Ohm R."/>
            <person name="Martin F."/>
            <person name="Silar P."/>
            <person name="Natvig D."/>
            <person name="Lalanne C."/>
            <person name="Gautier V."/>
            <person name="Ament-Velasquez S.L."/>
            <person name="Kruys A."/>
            <person name="Hutchinson M.I."/>
            <person name="Powell A.J."/>
            <person name="Barry K."/>
            <person name="Miller A.N."/>
            <person name="Grigoriev I.V."/>
            <person name="Debuchy R."/>
            <person name="Gladieux P."/>
            <person name="Thoren M.H."/>
            <person name="Johannesson H."/>
        </authorList>
    </citation>
    <scope>NUCLEOTIDE SEQUENCE</scope>
    <source>
        <strain evidence="2">CBS 314.62</strain>
    </source>
</reference>
<dbReference type="EMBL" id="JAULSO010000001">
    <property type="protein sequence ID" value="KAK3694151.1"/>
    <property type="molecule type" value="Genomic_DNA"/>
</dbReference>
<gene>
    <name evidence="2" type="ORF">B0T22DRAFT_506369</name>
</gene>
<organism evidence="2 3">
    <name type="scientific">Podospora appendiculata</name>
    <dbReference type="NCBI Taxonomy" id="314037"/>
    <lineage>
        <taxon>Eukaryota</taxon>
        <taxon>Fungi</taxon>
        <taxon>Dikarya</taxon>
        <taxon>Ascomycota</taxon>
        <taxon>Pezizomycotina</taxon>
        <taxon>Sordariomycetes</taxon>
        <taxon>Sordariomycetidae</taxon>
        <taxon>Sordariales</taxon>
        <taxon>Podosporaceae</taxon>
        <taxon>Podospora</taxon>
    </lineage>
</organism>
<accession>A0AAE1CGW2</accession>
<keyword evidence="3" id="KW-1185">Reference proteome</keyword>
<protein>
    <submittedName>
        <fullName evidence="2">Uncharacterized protein</fullName>
    </submittedName>
</protein>